<dbReference type="Pfam" id="PF08501">
    <property type="entry name" value="Shikimate_dh_N"/>
    <property type="match status" value="1"/>
</dbReference>
<keyword evidence="4 7" id="KW-0521">NADP</keyword>
<dbReference type="HAMAP" id="MF_00222">
    <property type="entry name" value="Shikimate_DH_AroE"/>
    <property type="match status" value="1"/>
</dbReference>
<accession>A0A0P9CQK3</accession>
<dbReference type="InterPro" id="IPR046346">
    <property type="entry name" value="Aminoacid_DH-like_N_sf"/>
</dbReference>
<feature type="binding site" evidence="7">
    <location>
        <position position="78"/>
    </location>
    <ligand>
        <name>NADP(+)</name>
        <dbReference type="ChEBI" id="CHEBI:58349"/>
    </ligand>
</feature>
<dbReference type="GO" id="GO:0009073">
    <property type="term" value="P:aromatic amino acid family biosynthetic process"/>
    <property type="evidence" value="ECO:0007669"/>
    <property type="project" value="UniProtKB-KW"/>
</dbReference>
<comment type="caution">
    <text evidence="10">The sequence shown here is derived from an EMBL/GenBank/DDBJ whole genome shotgun (WGS) entry which is preliminary data.</text>
</comment>
<feature type="active site" description="Proton acceptor" evidence="7">
    <location>
        <position position="66"/>
    </location>
</feature>
<feature type="binding site" evidence="7">
    <location>
        <position position="244"/>
    </location>
    <ligand>
        <name>NADP(+)</name>
        <dbReference type="ChEBI" id="CHEBI:58349"/>
    </ligand>
</feature>
<dbReference type="OrthoDB" id="9792692at2"/>
<dbReference type="InterPro" id="IPR013708">
    <property type="entry name" value="Shikimate_DH-bd_N"/>
</dbReference>
<organism evidence="10 11">
    <name type="scientific">Alicyclobacillus ferrooxydans</name>
    <dbReference type="NCBI Taxonomy" id="471514"/>
    <lineage>
        <taxon>Bacteria</taxon>
        <taxon>Bacillati</taxon>
        <taxon>Bacillota</taxon>
        <taxon>Bacilli</taxon>
        <taxon>Bacillales</taxon>
        <taxon>Alicyclobacillaceae</taxon>
        <taxon>Alicyclobacillus</taxon>
    </lineage>
</organism>
<feature type="binding site" evidence="7">
    <location>
        <position position="251"/>
    </location>
    <ligand>
        <name>shikimate</name>
        <dbReference type="ChEBI" id="CHEBI:36208"/>
    </ligand>
</feature>
<keyword evidence="11" id="KW-1185">Reference proteome</keyword>
<dbReference type="NCBIfam" id="NF001314">
    <property type="entry name" value="PRK00258.2-2"/>
    <property type="match status" value="1"/>
</dbReference>
<evidence type="ECO:0000256" key="3">
    <source>
        <dbReference type="ARBA" id="ARBA00022605"/>
    </source>
</evidence>
<dbReference type="GO" id="GO:0005829">
    <property type="term" value="C:cytosol"/>
    <property type="evidence" value="ECO:0007669"/>
    <property type="project" value="TreeGrafter"/>
</dbReference>
<evidence type="ECO:0000313" key="11">
    <source>
        <dbReference type="Proteomes" id="UP000050482"/>
    </source>
</evidence>
<reference evidence="10 11" key="1">
    <citation type="submission" date="2015-09" db="EMBL/GenBank/DDBJ databases">
        <title>Draft genome sequence of Alicyclobacillus ferrooxydans DSM 22381.</title>
        <authorList>
            <person name="Hemp J."/>
        </authorList>
    </citation>
    <scope>NUCLEOTIDE SEQUENCE [LARGE SCALE GENOMIC DNA]</scope>
    <source>
        <strain evidence="10 11">TC-34</strain>
    </source>
</reference>
<dbReference type="EC" id="1.1.1.25" evidence="2 7"/>
<comment type="pathway">
    <text evidence="1 7">Metabolic intermediate biosynthesis; chorismate biosynthesis; chorismate from D-erythrose 4-phosphate and phosphoenolpyruvate: step 4/7.</text>
</comment>
<feature type="binding site" evidence="7">
    <location>
        <position position="223"/>
    </location>
    <ligand>
        <name>shikimate</name>
        <dbReference type="ChEBI" id="CHEBI:36208"/>
    </ligand>
</feature>
<feature type="binding site" evidence="7">
    <location>
        <position position="221"/>
    </location>
    <ligand>
        <name>NADP(+)</name>
        <dbReference type="ChEBI" id="CHEBI:58349"/>
    </ligand>
</feature>
<dbReference type="NCBIfam" id="TIGR00507">
    <property type="entry name" value="aroE"/>
    <property type="match status" value="1"/>
</dbReference>
<keyword evidence="3 7" id="KW-0028">Amino-acid biosynthesis</keyword>
<evidence type="ECO:0000256" key="7">
    <source>
        <dbReference type="HAMAP-Rule" id="MF_00222"/>
    </source>
</evidence>
<comment type="catalytic activity">
    <reaction evidence="7">
        <text>shikimate + NADP(+) = 3-dehydroshikimate + NADPH + H(+)</text>
        <dbReference type="Rhea" id="RHEA:17737"/>
        <dbReference type="ChEBI" id="CHEBI:15378"/>
        <dbReference type="ChEBI" id="CHEBI:16630"/>
        <dbReference type="ChEBI" id="CHEBI:36208"/>
        <dbReference type="ChEBI" id="CHEBI:57783"/>
        <dbReference type="ChEBI" id="CHEBI:58349"/>
        <dbReference type="EC" id="1.1.1.25"/>
    </reaction>
</comment>
<evidence type="ECO:0000256" key="1">
    <source>
        <dbReference type="ARBA" id="ARBA00004871"/>
    </source>
</evidence>
<dbReference type="SUPFAM" id="SSF53223">
    <property type="entry name" value="Aminoacid dehydrogenase-like, N-terminal domain"/>
    <property type="match status" value="1"/>
</dbReference>
<feature type="binding site" evidence="7">
    <location>
        <position position="62"/>
    </location>
    <ligand>
        <name>shikimate</name>
        <dbReference type="ChEBI" id="CHEBI:36208"/>
    </ligand>
</feature>
<dbReference type="Pfam" id="PF18317">
    <property type="entry name" value="SDH_C"/>
    <property type="match status" value="1"/>
</dbReference>
<dbReference type="GO" id="GO:0019632">
    <property type="term" value="P:shikimate metabolic process"/>
    <property type="evidence" value="ECO:0007669"/>
    <property type="project" value="InterPro"/>
</dbReference>
<dbReference type="Proteomes" id="UP000050482">
    <property type="component" value="Unassembled WGS sequence"/>
</dbReference>
<feature type="domain" description="SDH C-terminal" evidence="9">
    <location>
        <begin position="244"/>
        <end position="274"/>
    </location>
</feature>
<dbReference type="EMBL" id="LJCO01000108">
    <property type="protein sequence ID" value="KPV38978.1"/>
    <property type="molecule type" value="Genomic_DNA"/>
</dbReference>
<dbReference type="GO" id="GO:0004764">
    <property type="term" value="F:shikimate 3-dehydrogenase (NADP+) activity"/>
    <property type="evidence" value="ECO:0007669"/>
    <property type="project" value="UniProtKB-UniRule"/>
</dbReference>
<dbReference type="GO" id="GO:0050661">
    <property type="term" value="F:NADP binding"/>
    <property type="evidence" value="ECO:0007669"/>
    <property type="project" value="InterPro"/>
</dbReference>
<evidence type="ECO:0000256" key="4">
    <source>
        <dbReference type="ARBA" id="ARBA00022857"/>
    </source>
</evidence>
<dbReference type="InterPro" id="IPR011342">
    <property type="entry name" value="Shikimate_DH"/>
</dbReference>
<dbReference type="GO" id="GO:0008652">
    <property type="term" value="P:amino acid biosynthetic process"/>
    <property type="evidence" value="ECO:0007669"/>
    <property type="project" value="UniProtKB-KW"/>
</dbReference>
<dbReference type="PANTHER" id="PTHR21089">
    <property type="entry name" value="SHIKIMATE DEHYDROGENASE"/>
    <property type="match status" value="1"/>
</dbReference>
<evidence type="ECO:0000256" key="5">
    <source>
        <dbReference type="ARBA" id="ARBA00023002"/>
    </source>
</evidence>
<keyword evidence="5 7" id="KW-0560">Oxidoreductase</keyword>
<dbReference type="InterPro" id="IPR041121">
    <property type="entry name" value="SDH_C"/>
</dbReference>
<dbReference type="GO" id="GO:0009423">
    <property type="term" value="P:chorismate biosynthetic process"/>
    <property type="evidence" value="ECO:0007669"/>
    <property type="project" value="UniProtKB-UniRule"/>
</dbReference>
<comment type="caution">
    <text evidence="7">Lacks conserved residue(s) required for the propagation of feature annotation.</text>
</comment>
<evidence type="ECO:0000259" key="8">
    <source>
        <dbReference type="Pfam" id="PF08501"/>
    </source>
</evidence>
<dbReference type="Gene3D" id="3.40.50.720">
    <property type="entry name" value="NAD(P)-binding Rossmann-like Domain"/>
    <property type="match status" value="1"/>
</dbReference>
<dbReference type="CDD" id="cd01065">
    <property type="entry name" value="NAD_bind_Shikimate_DH"/>
    <property type="match status" value="1"/>
</dbReference>
<feature type="binding site" evidence="7">
    <location>
        <begin position="15"/>
        <end position="17"/>
    </location>
    <ligand>
        <name>shikimate</name>
        <dbReference type="ChEBI" id="CHEBI:36208"/>
    </ligand>
</feature>
<dbReference type="Gene3D" id="3.40.50.10860">
    <property type="entry name" value="Leucine Dehydrogenase, chain A, domain 1"/>
    <property type="match status" value="1"/>
</dbReference>
<dbReference type="PATRIC" id="fig|471514.4.peg.2347"/>
<dbReference type="AlphaFoldDB" id="A0A0P9CQK3"/>
<name>A0A0P9CQK3_9BACL</name>
<feature type="binding site" evidence="7">
    <location>
        <begin position="127"/>
        <end position="131"/>
    </location>
    <ligand>
        <name>NADP(+)</name>
        <dbReference type="ChEBI" id="CHEBI:58349"/>
    </ligand>
</feature>
<dbReference type="InterPro" id="IPR036291">
    <property type="entry name" value="NAD(P)-bd_dom_sf"/>
</dbReference>
<comment type="function">
    <text evidence="7">Involved in the biosynthesis of the chorismate, which leads to the biosynthesis of aromatic amino acids. Catalyzes the reversible NADPH linked reduction of 3-dehydroshikimate (DHSA) to yield shikimate (SA).</text>
</comment>
<evidence type="ECO:0000259" key="9">
    <source>
        <dbReference type="Pfam" id="PF18317"/>
    </source>
</evidence>
<dbReference type="InterPro" id="IPR022893">
    <property type="entry name" value="Shikimate_DH_fam"/>
</dbReference>
<comment type="similarity">
    <text evidence="7">Belongs to the shikimate dehydrogenase family.</text>
</comment>
<keyword evidence="6 7" id="KW-0057">Aromatic amino acid biosynthesis</keyword>
<dbReference type="STRING" id="471514.AN477_23460"/>
<sequence>MQHIYGLIGYPVGHSLSPVMMNRAFDASGMDARYVAFAVHPKDLGAALDGLHALGIRGVNVTIPHKETVYARLSTVTDEARMAKAVNTLTLGSDGLWTGHNTDVEGWWSSFDAQSRPTALSRVSLLGAGGAARAVLTGLAVHARGARVTIASRRTEQSEALAAEFESMLTVGTVPWEERHDVVESADHVIQTTPVGMWPNSEASCLDDVTCLHKGQVVQDLVYRPLRTSLLQQAAARGAHTIDGAQMLIGQGARAFELWTGLAAPTAQMRKAVLERLL</sequence>
<feature type="binding site" evidence="7">
    <location>
        <position position="87"/>
    </location>
    <ligand>
        <name>shikimate</name>
        <dbReference type="ChEBI" id="CHEBI:36208"/>
    </ligand>
</feature>
<evidence type="ECO:0000313" key="10">
    <source>
        <dbReference type="EMBL" id="KPV38978.1"/>
    </source>
</evidence>
<evidence type="ECO:0000256" key="2">
    <source>
        <dbReference type="ARBA" id="ARBA00012962"/>
    </source>
</evidence>
<protein>
    <recommendedName>
        <fullName evidence="2 7">Shikimate dehydrogenase (NADP(+))</fullName>
        <shortName evidence="7">SDH</shortName>
        <ecNumber evidence="2 7">1.1.1.25</ecNumber>
    </recommendedName>
</protein>
<dbReference type="UniPathway" id="UPA00053">
    <property type="reaction ID" value="UER00087"/>
</dbReference>
<dbReference type="RefSeq" id="WP_054971597.1">
    <property type="nucleotide sequence ID" value="NZ_LJCO01000108.1"/>
</dbReference>
<feature type="binding site" evidence="7">
    <location>
        <position position="103"/>
    </location>
    <ligand>
        <name>shikimate</name>
        <dbReference type="ChEBI" id="CHEBI:36208"/>
    </ligand>
</feature>
<dbReference type="PANTHER" id="PTHR21089:SF1">
    <property type="entry name" value="BIFUNCTIONAL 3-DEHYDROQUINATE DEHYDRATASE_SHIKIMATE DEHYDROGENASE, CHLOROPLASTIC"/>
    <property type="match status" value="1"/>
</dbReference>
<feature type="domain" description="Shikimate dehydrogenase substrate binding N-terminal" evidence="8">
    <location>
        <begin position="7"/>
        <end position="89"/>
    </location>
</feature>
<gene>
    <name evidence="7" type="primary">aroE</name>
    <name evidence="10" type="ORF">AN477_23460</name>
</gene>
<comment type="subunit">
    <text evidence="7">Homodimer.</text>
</comment>
<evidence type="ECO:0000256" key="6">
    <source>
        <dbReference type="ARBA" id="ARBA00023141"/>
    </source>
</evidence>
<proteinExistence type="inferred from homology"/>
<dbReference type="SUPFAM" id="SSF51735">
    <property type="entry name" value="NAD(P)-binding Rossmann-fold domains"/>
    <property type="match status" value="1"/>
</dbReference>